<keyword evidence="9 14" id="KW-0862">Zinc</keyword>
<evidence type="ECO:0000256" key="11">
    <source>
        <dbReference type="ARBA" id="ARBA00023049"/>
    </source>
</evidence>
<evidence type="ECO:0000259" key="17">
    <source>
        <dbReference type="Pfam" id="PF02163"/>
    </source>
</evidence>
<evidence type="ECO:0000256" key="15">
    <source>
        <dbReference type="SAM" id="MobiDB-lite"/>
    </source>
</evidence>
<dbReference type="PIRSF" id="PIRSF006404">
    <property type="entry name" value="UCP006404_Pept_M50_CBS"/>
    <property type="match status" value="1"/>
</dbReference>
<evidence type="ECO:0000256" key="13">
    <source>
        <dbReference type="ARBA" id="ARBA00023136"/>
    </source>
</evidence>
<feature type="transmembrane region" description="Helical" evidence="14">
    <location>
        <begin position="159"/>
        <end position="180"/>
    </location>
</feature>
<evidence type="ECO:0000256" key="9">
    <source>
        <dbReference type="ARBA" id="ARBA00022833"/>
    </source>
</evidence>
<dbReference type="PANTHER" id="PTHR39188">
    <property type="entry name" value="MEMBRANE-ASSOCIATED ZINC METALLOPROTEASE M50B"/>
    <property type="match status" value="1"/>
</dbReference>
<dbReference type="InterPro" id="IPR046342">
    <property type="entry name" value="CBS_dom_sf"/>
</dbReference>
<feature type="transmembrane region" description="Helical" evidence="14">
    <location>
        <begin position="237"/>
        <end position="255"/>
    </location>
</feature>
<dbReference type="Pfam" id="PF00571">
    <property type="entry name" value="CBS"/>
    <property type="match status" value="1"/>
</dbReference>
<keyword evidence="5 14" id="KW-0812">Transmembrane</keyword>
<comment type="similarity">
    <text evidence="2 14">Belongs to the peptidase M50B family.</text>
</comment>
<gene>
    <name evidence="18" type="ORF">ACFQMG_23800</name>
</gene>
<keyword evidence="10 14" id="KW-1133">Transmembrane helix</keyword>
<evidence type="ECO:0000256" key="5">
    <source>
        <dbReference type="ARBA" id="ARBA00022692"/>
    </source>
</evidence>
<dbReference type="Pfam" id="PF02163">
    <property type="entry name" value="Peptidase_M50"/>
    <property type="match status" value="2"/>
</dbReference>
<evidence type="ECO:0000313" key="18">
    <source>
        <dbReference type="EMBL" id="MFC7182577.1"/>
    </source>
</evidence>
<feature type="transmembrane region" description="Helical" evidence="14">
    <location>
        <begin position="201"/>
        <end position="225"/>
    </location>
</feature>
<dbReference type="GO" id="GO:0006508">
    <property type="term" value="P:proteolysis"/>
    <property type="evidence" value="ECO:0007669"/>
    <property type="project" value="UniProtKB-KW"/>
</dbReference>
<evidence type="ECO:0000256" key="4">
    <source>
        <dbReference type="ARBA" id="ARBA00022670"/>
    </source>
</evidence>
<dbReference type="PANTHER" id="PTHR39188:SF3">
    <property type="entry name" value="STAGE IV SPORULATION PROTEIN FB"/>
    <property type="match status" value="1"/>
</dbReference>
<evidence type="ECO:0000256" key="3">
    <source>
        <dbReference type="ARBA" id="ARBA00022475"/>
    </source>
</evidence>
<dbReference type="GO" id="GO:0008233">
    <property type="term" value="F:peptidase activity"/>
    <property type="evidence" value="ECO:0007669"/>
    <property type="project" value="UniProtKB-KW"/>
</dbReference>
<keyword evidence="13 14" id="KW-0472">Membrane</keyword>
<comment type="caution">
    <text evidence="18">The sequence shown here is derived from an EMBL/GenBank/DDBJ whole genome shotgun (WGS) entry which is preliminary data.</text>
</comment>
<feature type="region of interest" description="Disordered" evidence="15">
    <location>
        <begin position="1"/>
        <end position="24"/>
    </location>
</feature>
<proteinExistence type="inferred from homology"/>
<keyword evidence="8 14" id="KW-0378">Hydrolase</keyword>
<keyword evidence="3 14" id="KW-1003">Cell membrane</keyword>
<dbReference type="EMBL" id="JBHTAJ010000049">
    <property type="protein sequence ID" value="MFC7182577.1"/>
    <property type="molecule type" value="Genomic_DNA"/>
</dbReference>
<keyword evidence="4 14" id="KW-0645">Protease</keyword>
<feature type="transmembrane region" description="Helical" evidence="14">
    <location>
        <begin position="74"/>
        <end position="96"/>
    </location>
</feature>
<dbReference type="InterPro" id="IPR008915">
    <property type="entry name" value="Peptidase_M50"/>
</dbReference>
<organism evidence="18 19">
    <name type="scientific">Kitasatospora paranensis</name>
    <dbReference type="NCBI Taxonomy" id="258053"/>
    <lineage>
        <taxon>Bacteria</taxon>
        <taxon>Bacillati</taxon>
        <taxon>Actinomycetota</taxon>
        <taxon>Actinomycetes</taxon>
        <taxon>Kitasatosporales</taxon>
        <taxon>Streptomycetaceae</taxon>
        <taxon>Kitasatospora</taxon>
    </lineage>
</organism>
<evidence type="ECO:0000256" key="2">
    <source>
        <dbReference type="ARBA" id="ARBA00007931"/>
    </source>
</evidence>
<keyword evidence="11 14" id="KW-0482">Metalloprotease</keyword>
<evidence type="ECO:0000256" key="7">
    <source>
        <dbReference type="ARBA" id="ARBA00022737"/>
    </source>
</evidence>
<feature type="transmembrane region" description="Helical" evidence="14">
    <location>
        <begin position="33"/>
        <end position="54"/>
    </location>
</feature>
<keyword evidence="19" id="KW-1185">Reference proteome</keyword>
<dbReference type="RefSeq" id="WP_345708323.1">
    <property type="nucleotide sequence ID" value="NZ_BAABKV010000001.1"/>
</dbReference>
<evidence type="ECO:0000256" key="8">
    <source>
        <dbReference type="ARBA" id="ARBA00022801"/>
    </source>
</evidence>
<evidence type="ECO:0000256" key="14">
    <source>
        <dbReference type="PIRNR" id="PIRNR006404"/>
    </source>
</evidence>
<accession>A0ABW2G2C4</accession>
<feature type="domain" description="Peptidase M50" evidence="17">
    <location>
        <begin position="76"/>
        <end position="148"/>
    </location>
</feature>
<evidence type="ECO:0000313" key="19">
    <source>
        <dbReference type="Proteomes" id="UP001596435"/>
    </source>
</evidence>
<dbReference type="InterPro" id="IPR016483">
    <property type="entry name" value="UCP006404_Pept_M50_CBS"/>
</dbReference>
<evidence type="ECO:0000256" key="10">
    <source>
        <dbReference type="ARBA" id="ARBA00022989"/>
    </source>
</evidence>
<protein>
    <recommendedName>
        <fullName evidence="14">Zinc metalloprotease</fullName>
    </recommendedName>
</protein>
<feature type="domain" description="CBS" evidence="16">
    <location>
        <begin position="273"/>
        <end position="318"/>
    </location>
</feature>
<sequence>MTDTRGQQTSEQPSTGGPQDGDPRGGILVGRPFGVPIYVTPSWFVIAALITWIFGGRLSDVLPDLGASRYLVSFSFAVAFYASVLVHELAHTVVALRYKLPVRRIQLHFFGGVSEIEREASTPAREFWLAFVGPLLSLLLGGVFYLALDGVESDTVPGVLLAGLMVSNLVVAAFNLLPGLPLDGGRMLRAVVWAVTGRPMAGTVAAAWVGRGLALVVLFGLPLFSAAQNPGQSTGDSLIDGVLAAVLAVIIWNGATASVRNARLREVLPGITVKELARRSIEVPSDTPLGEALRRAREAQAGAIVVVDGRGDPIGLVKEAAVSAVPEHRRPWVAVGAAARDLEPGLRLDVALAGEDLLNALRRTPSSEYLIVRPDGTSYGVLALADLERRLSSALGRR</sequence>
<evidence type="ECO:0000259" key="16">
    <source>
        <dbReference type="Pfam" id="PF00571"/>
    </source>
</evidence>
<dbReference type="InterPro" id="IPR000644">
    <property type="entry name" value="CBS_dom"/>
</dbReference>
<name>A0ABW2G2C4_9ACTN</name>
<dbReference type="Proteomes" id="UP001596435">
    <property type="component" value="Unassembled WGS sequence"/>
</dbReference>
<keyword evidence="6 14" id="KW-0479">Metal-binding</keyword>
<evidence type="ECO:0000256" key="1">
    <source>
        <dbReference type="ARBA" id="ARBA00004651"/>
    </source>
</evidence>
<keyword evidence="12" id="KW-0129">CBS domain</keyword>
<comment type="subcellular location">
    <subcellularLocation>
        <location evidence="1 14">Cell membrane</location>
        <topology evidence="1 14">Multi-pass membrane protein</topology>
    </subcellularLocation>
</comment>
<keyword evidence="7" id="KW-0677">Repeat</keyword>
<feature type="compositionally biased region" description="Polar residues" evidence="15">
    <location>
        <begin position="1"/>
        <end position="17"/>
    </location>
</feature>
<dbReference type="CDD" id="cd06164">
    <property type="entry name" value="S2P-M50_SpoIVFB_CBS"/>
    <property type="match status" value="1"/>
</dbReference>
<dbReference type="Gene3D" id="3.10.580.10">
    <property type="entry name" value="CBS-domain"/>
    <property type="match status" value="1"/>
</dbReference>
<evidence type="ECO:0000256" key="6">
    <source>
        <dbReference type="ARBA" id="ARBA00022723"/>
    </source>
</evidence>
<feature type="domain" description="Peptidase M50" evidence="17">
    <location>
        <begin position="162"/>
        <end position="218"/>
    </location>
</feature>
<feature type="transmembrane region" description="Helical" evidence="14">
    <location>
        <begin position="127"/>
        <end position="147"/>
    </location>
</feature>
<comment type="cofactor">
    <cofactor evidence="14">
        <name>Zn(2+)</name>
        <dbReference type="ChEBI" id="CHEBI:29105"/>
    </cofactor>
    <text evidence="14">Binds 1 zinc ion per subunit.</text>
</comment>
<evidence type="ECO:0000256" key="12">
    <source>
        <dbReference type="ARBA" id="ARBA00023122"/>
    </source>
</evidence>
<dbReference type="SUPFAM" id="SSF54631">
    <property type="entry name" value="CBS-domain pair"/>
    <property type="match status" value="1"/>
</dbReference>
<reference evidence="19" key="1">
    <citation type="journal article" date="2019" name="Int. J. Syst. Evol. Microbiol.">
        <title>The Global Catalogue of Microorganisms (GCM) 10K type strain sequencing project: providing services to taxonomists for standard genome sequencing and annotation.</title>
        <authorList>
            <consortium name="The Broad Institute Genomics Platform"/>
            <consortium name="The Broad Institute Genome Sequencing Center for Infectious Disease"/>
            <person name="Wu L."/>
            <person name="Ma J."/>
        </authorList>
    </citation>
    <scope>NUCLEOTIDE SEQUENCE [LARGE SCALE GENOMIC DNA]</scope>
    <source>
        <strain evidence="19">CGMCC 1.12859</strain>
    </source>
</reference>